<dbReference type="STRING" id="1219065.VPR01S_08_01250"/>
<keyword evidence="2" id="KW-0813">Transport</keyword>
<dbReference type="EMBL" id="BATJ01000008">
    <property type="protein sequence ID" value="GAD67542.1"/>
    <property type="molecule type" value="Genomic_DNA"/>
</dbReference>
<keyword evidence="4 7" id="KW-0812">Transmembrane</keyword>
<dbReference type="PANTHER" id="PTHR36838">
    <property type="entry name" value="AUXIN EFFLUX CARRIER FAMILY PROTEIN"/>
    <property type="match status" value="1"/>
</dbReference>
<reference evidence="8 9" key="1">
    <citation type="submission" date="2013-09" db="EMBL/GenBank/DDBJ databases">
        <title>Whole genome shotgun sequence of Vibrio proteolyticus NBRC 13287.</title>
        <authorList>
            <person name="Isaki S."/>
            <person name="Hosoyama A."/>
            <person name="Numata M."/>
            <person name="Hashimoto M."/>
            <person name="Hosoyama Y."/>
            <person name="Tsuchikane K."/>
            <person name="Noguchi M."/>
            <person name="Hirakata S."/>
            <person name="Ichikawa N."/>
            <person name="Ohji S."/>
            <person name="Yamazoe A."/>
            <person name="Fujita N."/>
        </authorList>
    </citation>
    <scope>NUCLEOTIDE SEQUENCE [LARGE SCALE GENOMIC DNA]</scope>
    <source>
        <strain evidence="8 9">NBRC 13287</strain>
    </source>
</reference>
<dbReference type="Pfam" id="PF03547">
    <property type="entry name" value="Mem_trans"/>
    <property type="match status" value="1"/>
</dbReference>
<evidence type="ECO:0000256" key="6">
    <source>
        <dbReference type="ARBA" id="ARBA00023136"/>
    </source>
</evidence>
<protein>
    <recommendedName>
        <fullName evidence="10">AEC family transporter</fullName>
    </recommendedName>
</protein>
<evidence type="ECO:0000256" key="5">
    <source>
        <dbReference type="ARBA" id="ARBA00022989"/>
    </source>
</evidence>
<dbReference type="RefSeq" id="WP_021705513.1">
    <property type="nucleotide sequence ID" value="NZ_BATJ01000008.1"/>
</dbReference>
<keyword evidence="6 7" id="KW-0472">Membrane</keyword>
<evidence type="ECO:0000313" key="9">
    <source>
        <dbReference type="Proteomes" id="UP000016570"/>
    </source>
</evidence>
<accession>U3A2G3</accession>
<evidence type="ECO:0000256" key="4">
    <source>
        <dbReference type="ARBA" id="ARBA00022692"/>
    </source>
</evidence>
<proteinExistence type="predicted"/>
<feature type="transmembrane region" description="Helical" evidence="7">
    <location>
        <begin position="119"/>
        <end position="139"/>
    </location>
</feature>
<feature type="transmembrane region" description="Helical" evidence="7">
    <location>
        <begin position="177"/>
        <end position="195"/>
    </location>
</feature>
<dbReference type="InterPro" id="IPR004776">
    <property type="entry name" value="Mem_transp_PIN-like"/>
</dbReference>
<evidence type="ECO:0000256" key="7">
    <source>
        <dbReference type="SAM" id="Phobius"/>
    </source>
</evidence>
<evidence type="ECO:0000313" key="8">
    <source>
        <dbReference type="EMBL" id="GAD67542.1"/>
    </source>
</evidence>
<dbReference type="eggNOG" id="COG0679">
    <property type="taxonomic scope" value="Bacteria"/>
</dbReference>
<dbReference type="GO" id="GO:0016020">
    <property type="term" value="C:membrane"/>
    <property type="evidence" value="ECO:0007669"/>
    <property type="project" value="UniProtKB-SubCell"/>
</dbReference>
<feature type="transmembrane region" description="Helical" evidence="7">
    <location>
        <begin position="61"/>
        <end position="84"/>
    </location>
</feature>
<keyword evidence="3" id="KW-1003">Cell membrane</keyword>
<comment type="caution">
    <text evidence="8">The sequence shown here is derived from an EMBL/GenBank/DDBJ whole genome shotgun (WGS) entry which is preliminary data.</text>
</comment>
<dbReference type="AlphaFoldDB" id="U3A2G3"/>
<feature type="transmembrane region" description="Helical" evidence="7">
    <location>
        <begin position="267"/>
        <end position="289"/>
    </location>
</feature>
<keyword evidence="5 7" id="KW-1133">Transmembrane helix</keyword>
<evidence type="ECO:0008006" key="10">
    <source>
        <dbReference type="Google" id="ProtNLM"/>
    </source>
</evidence>
<evidence type="ECO:0000256" key="1">
    <source>
        <dbReference type="ARBA" id="ARBA00004141"/>
    </source>
</evidence>
<feature type="transmembrane region" description="Helical" evidence="7">
    <location>
        <begin position="6"/>
        <end position="26"/>
    </location>
</feature>
<keyword evidence="9" id="KW-1185">Reference proteome</keyword>
<feature type="transmembrane region" description="Helical" evidence="7">
    <location>
        <begin position="207"/>
        <end position="229"/>
    </location>
</feature>
<feature type="transmembrane region" description="Helical" evidence="7">
    <location>
        <begin position="151"/>
        <end position="171"/>
    </location>
</feature>
<dbReference type="PANTHER" id="PTHR36838:SF1">
    <property type="entry name" value="SLR1864 PROTEIN"/>
    <property type="match status" value="1"/>
</dbReference>
<evidence type="ECO:0000256" key="2">
    <source>
        <dbReference type="ARBA" id="ARBA00022448"/>
    </source>
</evidence>
<dbReference type="GO" id="GO:0055085">
    <property type="term" value="P:transmembrane transport"/>
    <property type="evidence" value="ECO:0007669"/>
    <property type="project" value="InterPro"/>
</dbReference>
<sequence length="292" mass="31719">MFNQVISILFPVFALVLVGFCVGRWLKPDFRPINRINMDAFTPALVFSSLVAMPLDTSQLPLLSASLIAILLPAVIMLPLCRLSSLNYKTWTPPHMFRNSGNLAIPLFTYTFGDTALAPAVMLFVVSACLHISLGIMLLSHSNPIKQVVRMPIFLAAAAALLLNLSGLSVWAPLYEATALLGQAAVPVMLLSLGAQMCNMRMSGLKIGLLCTGQSLLTGAIAFTVIYLLVPLPSLHLQMMVLFTMLPPAVMNYLFAERFHVEPEKVASMVLFGNFFSILTLPLLLALALSLA</sequence>
<feature type="transmembrane region" description="Helical" evidence="7">
    <location>
        <begin position="235"/>
        <end position="255"/>
    </location>
</feature>
<name>U3A2G3_VIBPR</name>
<comment type="subcellular location">
    <subcellularLocation>
        <location evidence="1">Membrane</location>
        <topology evidence="1">Multi-pass membrane protein</topology>
    </subcellularLocation>
</comment>
<organism evidence="8 9">
    <name type="scientific">Vibrio proteolyticus NBRC 13287</name>
    <dbReference type="NCBI Taxonomy" id="1219065"/>
    <lineage>
        <taxon>Bacteria</taxon>
        <taxon>Pseudomonadati</taxon>
        <taxon>Pseudomonadota</taxon>
        <taxon>Gammaproteobacteria</taxon>
        <taxon>Vibrionales</taxon>
        <taxon>Vibrionaceae</taxon>
        <taxon>Vibrio</taxon>
    </lineage>
</organism>
<gene>
    <name evidence="8" type="ORF">VPR01S_08_01250</name>
</gene>
<dbReference type="Proteomes" id="UP000016570">
    <property type="component" value="Unassembled WGS sequence"/>
</dbReference>
<evidence type="ECO:0000256" key="3">
    <source>
        <dbReference type="ARBA" id="ARBA00022475"/>
    </source>
</evidence>